<gene>
    <name evidence="1" type="ORF">ATANTOWER_026464</name>
</gene>
<name>A0ABU7ABF3_9TELE</name>
<proteinExistence type="predicted"/>
<organism evidence="1 2">
    <name type="scientific">Ataeniobius toweri</name>
    <dbReference type="NCBI Taxonomy" id="208326"/>
    <lineage>
        <taxon>Eukaryota</taxon>
        <taxon>Metazoa</taxon>
        <taxon>Chordata</taxon>
        <taxon>Craniata</taxon>
        <taxon>Vertebrata</taxon>
        <taxon>Euteleostomi</taxon>
        <taxon>Actinopterygii</taxon>
        <taxon>Neopterygii</taxon>
        <taxon>Teleostei</taxon>
        <taxon>Neoteleostei</taxon>
        <taxon>Acanthomorphata</taxon>
        <taxon>Ovalentaria</taxon>
        <taxon>Atherinomorphae</taxon>
        <taxon>Cyprinodontiformes</taxon>
        <taxon>Goodeidae</taxon>
        <taxon>Ataeniobius</taxon>
    </lineage>
</organism>
<keyword evidence="2" id="KW-1185">Reference proteome</keyword>
<accession>A0ABU7ABF3</accession>
<reference evidence="1 2" key="1">
    <citation type="submission" date="2021-07" db="EMBL/GenBank/DDBJ databases">
        <authorList>
            <person name="Palmer J.M."/>
        </authorList>
    </citation>
    <scope>NUCLEOTIDE SEQUENCE [LARGE SCALE GENOMIC DNA]</scope>
    <source>
        <strain evidence="1 2">AT_MEX2019</strain>
        <tissue evidence="1">Muscle</tissue>
    </source>
</reference>
<evidence type="ECO:0000313" key="1">
    <source>
        <dbReference type="EMBL" id="MED6235451.1"/>
    </source>
</evidence>
<dbReference type="Proteomes" id="UP001345963">
    <property type="component" value="Unassembled WGS sequence"/>
</dbReference>
<evidence type="ECO:0000313" key="2">
    <source>
        <dbReference type="Proteomes" id="UP001345963"/>
    </source>
</evidence>
<sequence length="137" mass="15435">MVAQLVALLPYSKKVLGSIPIRGSFCMEFACSPRACVGSHRCRQQQGSVLRRVSTETEALLLVWKLLRKHLLQILLLVLGARKHEAAAREGLRTRADCLLGYQTPRRHAFLAAPLAPPLCASHPIRWVLLLLWQHDR</sequence>
<dbReference type="EMBL" id="JAHUTI010010463">
    <property type="protein sequence ID" value="MED6235451.1"/>
    <property type="molecule type" value="Genomic_DNA"/>
</dbReference>
<protein>
    <submittedName>
        <fullName evidence="1">Uncharacterized protein</fullName>
    </submittedName>
</protein>
<comment type="caution">
    <text evidence="1">The sequence shown here is derived from an EMBL/GenBank/DDBJ whole genome shotgun (WGS) entry which is preliminary data.</text>
</comment>